<accession>A0A4Q5LWE5</accession>
<dbReference type="RefSeq" id="WP_130022791.1">
    <property type="nucleotide sequence ID" value="NZ_SEWF01000031.1"/>
</dbReference>
<reference evidence="2 3" key="1">
    <citation type="submission" date="2019-02" db="EMBL/GenBank/DDBJ databases">
        <title>Bacterial novel species Emticicia sp. 17J42-9 isolated from soil.</title>
        <authorList>
            <person name="Jung H.-Y."/>
        </authorList>
    </citation>
    <scope>NUCLEOTIDE SEQUENCE [LARGE SCALE GENOMIC DNA]</scope>
    <source>
        <strain evidence="2 3">17J42-9</strain>
    </source>
</reference>
<dbReference type="SUPFAM" id="SSF51206">
    <property type="entry name" value="cAMP-binding domain-like"/>
    <property type="match status" value="1"/>
</dbReference>
<name>A0A4Q5LWE5_9BACT</name>
<gene>
    <name evidence="2" type="ORF">EWM59_18750</name>
</gene>
<evidence type="ECO:0000313" key="2">
    <source>
        <dbReference type="EMBL" id="RYU94101.1"/>
    </source>
</evidence>
<evidence type="ECO:0000313" key="3">
    <source>
        <dbReference type="Proteomes" id="UP000293162"/>
    </source>
</evidence>
<dbReference type="InterPro" id="IPR018490">
    <property type="entry name" value="cNMP-bd_dom_sf"/>
</dbReference>
<evidence type="ECO:0000259" key="1">
    <source>
        <dbReference type="PROSITE" id="PS50042"/>
    </source>
</evidence>
<organism evidence="2 3">
    <name type="scientific">Emticicia agri</name>
    <dbReference type="NCBI Taxonomy" id="2492393"/>
    <lineage>
        <taxon>Bacteria</taxon>
        <taxon>Pseudomonadati</taxon>
        <taxon>Bacteroidota</taxon>
        <taxon>Cytophagia</taxon>
        <taxon>Cytophagales</taxon>
        <taxon>Leadbetterellaceae</taxon>
        <taxon>Emticicia</taxon>
    </lineage>
</organism>
<dbReference type="CDD" id="cd00038">
    <property type="entry name" value="CAP_ED"/>
    <property type="match status" value="1"/>
</dbReference>
<dbReference type="Proteomes" id="UP000293162">
    <property type="component" value="Unassembled WGS sequence"/>
</dbReference>
<comment type="caution">
    <text evidence="2">The sequence shown here is derived from an EMBL/GenBank/DDBJ whole genome shotgun (WGS) entry which is preliminary data.</text>
</comment>
<dbReference type="PROSITE" id="PS50042">
    <property type="entry name" value="CNMP_BINDING_3"/>
    <property type="match status" value="1"/>
</dbReference>
<proteinExistence type="predicted"/>
<keyword evidence="3" id="KW-1185">Reference proteome</keyword>
<protein>
    <submittedName>
        <fullName evidence="2">Crp/Fnr family transcriptional regulator</fullName>
    </submittedName>
</protein>
<dbReference type="AlphaFoldDB" id="A0A4Q5LWE5"/>
<sequence>MSISLLNHIRKYIDLDEQEENIITACVQQLHIKKKEYLLKEGQLCKASYFIEKGCLRMFFISDKGDEQTTNFAIENWWLSDYSTLLSQKPSLFYIQAIEHTDILVLTAEQQEVLSKEIPKIERYFRFILQRAYGASQVRTKHTYNLSREDMYRNFLSLHPEFVNRVPQYMLASYLGFTPEYLSEIRKKKI</sequence>
<dbReference type="Gene3D" id="2.60.120.10">
    <property type="entry name" value="Jelly Rolls"/>
    <property type="match status" value="1"/>
</dbReference>
<dbReference type="OrthoDB" id="1933280at2"/>
<dbReference type="InterPro" id="IPR000595">
    <property type="entry name" value="cNMP-bd_dom"/>
</dbReference>
<dbReference type="Pfam" id="PF00027">
    <property type="entry name" value="cNMP_binding"/>
    <property type="match status" value="1"/>
</dbReference>
<feature type="domain" description="Cyclic nucleotide-binding" evidence="1">
    <location>
        <begin position="11"/>
        <end position="106"/>
    </location>
</feature>
<dbReference type="EMBL" id="SEWF01000031">
    <property type="protein sequence ID" value="RYU94101.1"/>
    <property type="molecule type" value="Genomic_DNA"/>
</dbReference>
<dbReference type="InterPro" id="IPR014710">
    <property type="entry name" value="RmlC-like_jellyroll"/>
</dbReference>